<feature type="short sequence motif" description="Q motif" evidence="6">
    <location>
        <begin position="11"/>
        <end position="39"/>
    </location>
</feature>
<evidence type="ECO:0000259" key="9">
    <source>
        <dbReference type="PROSITE" id="PS51194"/>
    </source>
</evidence>
<name>A0A3N6W4Z7_9ACTN</name>
<comment type="caution">
    <text evidence="11">The sequence shown here is derived from an EMBL/GenBank/DDBJ whole genome shotgun (WGS) entry which is preliminary data.</text>
</comment>
<dbReference type="InterPro" id="IPR050079">
    <property type="entry name" value="DEAD_box_RNA_helicase"/>
</dbReference>
<dbReference type="GO" id="GO:0003676">
    <property type="term" value="F:nucleic acid binding"/>
    <property type="evidence" value="ECO:0007669"/>
    <property type="project" value="InterPro"/>
</dbReference>
<reference evidence="11 12" key="1">
    <citation type="submission" date="2018-11" db="EMBL/GenBank/DDBJ databases">
        <authorList>
            <person name="Li F."/>
        </authorList>
    </citation>
    <scope>NUCLEOTIDE SEQUENCE [LARGE SCALE GENOMIC DNA]</scope>
    <source>
        <strain evidence="11 12">YS17T</strain>
    </source>
</reference>
<dbReference type="RefSeq" id="WP_124237588.1">
    <property type="nucleotide sequence ID" value="NZ_JBHUFI010000010.1"/>
</dbReference>
<evidence type="ECO:0000256" key="5">
    <source>
        <dbReference type="ARBA" id="ARBA00038437"/>
    </source>
</evidence>
<dbReference type="PROSITE" id="PS51195">
    <property type="entry name" value="Q_MOTIF"/>
    <property type="match status" value="1"/>
</dbReference>
<dbReference type="Pfam" id="PF00271">
    <property type="entry name" value="Helicase_C"/>
    <property type="match status" value="1"/>
</dbReference>
<feature type="compositionally biased region" description="Basic and acidic residues" evidence="7">
    <location>
        <begin position="369"/>
        <end position="379"/>
    </location>
</feature>
<protein>
    <submittedName>
        <fullName evidence="11">DEAD/DEAH box helicase</fullName>
    </submittedName>
</protein>
<dbReference type="SMART" id="SM00490">
    <property type="entry name" value="HELICc"/>
    <property type="match status" value="1"/>
</dbReference>
<feature type="domain" description="Helicase C-terminal" evidence="9">
    <location>
        <begin position="239"/>
        <end position="391"/>
    </location>
</feature>
<evidence type="ECO:0000313" key="12">
    <source>
        <dbReference type="Proteomes" id="UP000275225"/>
    </source>
</evidence>
<dbReference type="OrthoDB" id="9805696at2"/>
<evidence type="ECO:0000259" key="10">
    <source>
        <dbReference type="PROSITE" id="PS51195"/>
    </source>
</evidence>
<dbReference type="InterPro" id="IPR011545">
    <property type="entry name" value="DEAD/DEAH_box_helicase_dom"/>
</dbReference>
<dbReference type="PANTHER" id="PTHR47959:SF13">
    <property type="entry name" value="ATP-DEPENDENT RNA HELICASE RHLE"/>
    <property type="match status" value="1"/>
</dbReference>
<evidence type="ECO:0000259" key="8">
    <source>
        <dbReference type="PROSITE" id="PS51192"/>
    </source>
</evidence>
<accession>A0A3N6W4Z7</accession>
<dbReference type="EMBL" id="RQJX01000019">
    <property type="protein sequence ID" value="RQN02616.1"/>
    <property type="molecule type" value="Genomic_DNA"/>
</dbReference>
<dbReference type="GO" id="GO:0003724">
    <property type="term" value="F:RNA helicase activity"/>
    <property type="evidence" value="ECO:0007669"/>
    <property type="project" value="InterPro"/>
</dbReference>
<evidence type="ECO:0000313" key="11">
    <source>
        <dbReference type="EMBL" id="RQN02616.1"/>
    </source>
</evidence>
<dbReference type="PANTHER" id="PTHR47959">
    <property type="entry name" value="ATP-DEPENDENT RNA HELICASE RHLE-RELATED"/>
    <property type="match status" value="1"/>
</dbReference>
<dbReference type="CDD" id="cd00268">
    <property type="entry name" value="DEADc"/>
    <property type="match status" value="1"/>
</dbReference>
<gene>
    <name evidence="11" type="ORF">EHW97_12905</name>
</gene>
<evidence type="ECO:0000256" key="7">
    <source>
        <dbReference type="SAM" id="MobiDB-lite"/>
    </source>
</evidence>
<keyword evidence="12" id="KW-1185">Reference proteome</keyword>
<dbReference type="InterPro" id="IPR044742">
    <property type="entry name" value="DEAD/DEAH_RhlB"/>
</dbReference>
<keyword evidence="4" id="KW-0067">ATP-binding</keyword>
<dbReference type="GO" id="GO:0005829">
    <property type="term" value="C:cytosol"/>
    <property type="evidence" value="ECO:0007669"/>
    <property type="project" value="TreeGrafter"/>
</dbReference>
<keyword evidence="1" id="KW-0547">Nucleotide-binding</keyword>
<feature type="domain" description="DEAD-box RNA helicase Q" evidence="10">
    <location>
        <begin position="11"/>
        <end position="39"/>
    </location>
</feature>
<evidence type="ECO:0000256" key="2">
    <source>
        <dbReference type="ARBA" id="ARBA00022801"/>
    </source>
</evidence>
<evidence type="ECO:0000256" key="3">
    <source>
        <dbReference type="ARBA" id="ARBA00022806"/>
    </source>
</evidence>
<feature type="compositionally biased region" description="Basic residues" evidence="7">
    <location>
        <begin position="423"/>
        <end position="434"/>
    </location>
</feature>
<dbReference type="Gene3D" id="3.40.50.300">
    <property type="entry name" value="P-loop containing nucleotide triphosphate hydrolases"/>
    <property type="match status" value="2"/>
</dbReference>
<comment type="similarity">
    <text evidence="5">Belongs to the DEAD box helicase family.</text>
</comment>
<organism evidence="11 12">
    <name type="scientific">Aeromicrobium camelliae</name>
    <dbReference type="NCBI Taxonomy" id="1538144"/>
    <lineage>
        <taxon>Bacteria</taxon>
        <taxon>Bacillati</taxon>
        <taxon>Actinomycetota</taxon>
        <taxon>Actinomycetes</taxon>
        <taxon>Propionibacteriales</taxon>
        <taxon>Nocardioidaceae</taxon>
        <taxon>Aeromicrobium</taxon>
    </lineage>
</organism>
<dbReference type="InterPro" id="IPR027417">
    <property type="entry name" value="P-loop_NTPase"/>
</dbReference>
<feature type="compositionally biased region" description="Low complexity" evidence="7">
    <location>
        <begin position="405"/>
        <end position="422"/>
    </location>
</feature>
<dbReference type="InterPro" id="IPR014014">
    <property type="entry name" value="RNA_helicase_DEAD_Q_motif"/>
</dbReference>
<dbReference type="Proteomes" id="UP000275225">
    <property type="component" value="Unassembled WGS sequence"/>
</dbReference>
<dbReference type="SMART" id="SM00487">
    <property type="entry name" value="DEXDc"/>
    <property type="match status" value="1"/>
</dbReference>
<dbReference type="Pfam" id="PF00270">
    <property type="entry name" value="DEAD"/>
    <property type="match status" value="1"/>
</dbReference>
<keyword evidence="2" id="KW-0378">Hydrolase</keyword>
<sequence>MNQPSGSTVLPSFSTLNLPTALVEALAKQQIVSPTAVQSAVIPDALEGRHVLGRARTGSGKTLAFGLPVLARLAGETSRRGRPRALIILPTRELATQVRTVLEPLAASLGLRAVAVYGGVPINRQIRDLSRPVDVLIATPGRLGDLLDRKVLTLDAIELTVLDEADHLCDLGFYKPVDALLGKTPRESQRLLLSATLDGDVDRLVQRHLPRHRRHELDDLQGKPPTMEHHVLVATPETRAEALVALMEANPRSIVFTRTRRGASRIARQLTAKGVESVDLHGDLDQRRRERNLAKFTRGDADVIVATDVAARGIHVDGIELVVHYDAPAEHKAYLHRSGRTARAGQKGTVVTMTTPEGVKSVVALQRKAGVEARHHDARTAPSPMTADALSGAGVEAPAERPARSNRPSGSNPSGSNGQRGNNRNRNRNRRRRPAVAAAN</sequence>
<dbReference type="GO" id="GO:0005524">
    <property type="term" value="F:ATP binding"/>
    <property type="evidence" value="ECO:0007669"/>
    <property type="project" value="UniProtKB-KW"/>
</dbReference>
<dbReference type="PROSITE" id="PS51192">
    <property type="entry name" value="HELICASE_ATP_BIND_1"/>
    <property type="match status" value="1"/>
</dbReference>
<feature type="region of interest" description="Disordered" evidence="7">
    <location>
        <begin position="369"/>
        <end position="440"/>
    </location>
</feature>
<feature type="domain" description="Helicase ATP-binding" evidence="8">
    <location>
        <begin position="42"/>
        <end position="215"/>
    </location>
</feature>
<dbReference type="InterPro" id="IPR001650">
    <property type="entry name" value="Helicase_C-like"/>
</dbReference>
<dbReference type="GO" id="GO:0016787">
    <property type="term" value="F:hydrolase activity"/>
    <property type="evidence" value="ECO:0007669"/>
    <property type="project" value="UniProtKB-KW"/>
</dbReference>
<keyword evidence="3 11" id="KW-0347">Helicase</keyword>
<dbReference type="InterPro" id="IPR014001">
    <property type="entry name" value="Helicase_ATP-bd"/>
</dbReference>
<dbReference type="AlphaFoldDB" id="A0A3N6W4Z7"/>
<proteinExistence type="inferred from homology"/>
<dbReference type="PROSITE" id="PS51194">
    <property type="entry name" value="HELICASE_CTER"/>
    <property type="match status" value="1"/>
</dbReference>
<evidence type="ECO:0000256" key="1">
    <source>
        <dbReference type="ARBA" id="ARBA00022741"/>
    </source>
</evidence>
<dbReference type="SUPFAM" id="SSF52540">
    <property type="entry name" value="P-loop containing nucleoside triphosphate hydrolases"/>
    <property type="match status" value="1"/>
</dbReference>
<evidence type="ECO:0000256" key="4">
    <source>
        <dbReference type="ARBA" id="ARBA00022840"/>
    </source>
</evidence>
<dbReference type="CDD" id="cd18787">
    <property type="entry name" value="SF2_C_DEAD"/>
    <property type="match status" value="1"/>
</dbReference>
<evidence type="ECO:0000256" key="6">
    <source>
        <dbReference type="PROSITE-ProRule" id="PRU00552"/>
    </source>
</evidence>